<keyword evidence="3" id="KW-0067">ATP-binding</keyword>
<protein>
    <recommendedName>
        <fullName evidence="4">Aminoacyl-transfer RNA synthetases class-II family profile domain-containing protein</fullName>
    </recommendedName>
</protein>
<dbReference type="GO" id="GO:0004812">
    <property type="term" value="F:aminoacyl-tRNA ligase activity"/>
    <property type="evidence" value="ECO:0007669"/>
    <property type="project" value="InterPro"/>
</dbReference>
<keyword evidence="1" id="KW-0436">Ligase</keyword>
<dbReference type="InterPro" id="IPR045864">
    <property type="entry name" value="aa-tRNA-synth_II/BPL/LPL"/>
</dbReference>
<dbReference type="SUPFAM" id="SSF55681">
    <property type="entry name" value="Class II aaRS and biotin synthetases"/>
    <property type="match status" value="1"/>
</dbReference>
<evidence type="ECO:0000259" key="4">
    <source>
        <dbReference type="PROSITE" id="PS50862"/>
    </source>
</evidence>
<evidence type="ECO:0000256" key="1">
    <source>
        <dbReference type="ARBA" id="ARBA00022598"/>
    </source>
</evidence>
<evidence type="ECO:0000256" key="2">
    <source>
        <dbReference type="ARBA" id="ARBA00022741"/>
    </source>
</evidence>
<dbReference type="GO" id="GO:0005524">
    <property type="term" value="F:ATP binding"/>
    <property type="evidence" value="ECO:0007669"/>
    <property type="project" value="InterPro"/>
</dbReference>
<organism evidence="5">
    <name type="scientific">uncultured Desulfobacterium sp</name>
    <dbReference type="NCBI Taxonomy" id="201089"/>
    <lineage>
        <taxon>Bacteria</taxon>
        <taxon>Pseudomonadati</taxon>
        <taxon>Thermodesulfobacteriota</taxon>
        <taxon>Desulfobacteria</taxon>
        <taxon>Desulfobacterales</taxon>
        <taxon>Desulfobacteriaceae</taxon>
        <taxon>Desulfobacterium</taxon>
        <taxon>environmental samples</taxon>
    </lineage>
</organism>
<gene>
    <name evidence="5" type="ORF">PITCH_A190052</name>
</gene>
<dbReference type="EMBL" id="OJIN01000101">
    <property type="protein sequence ID" value="SPD73476.1"/>
    <property type="molecule type" value="Genomic_DNA"/>
</dbReference>
<accession>A0A445MVH3</accession>
<dbReference type="Pfam" id="PF00152">
    <property type="entry name" value="tRNA-synt_2"/>
    <property type="match status" value="1"/>
</dbReference>
<dbReference type="PROSITE" id="PS50862">
    <property type="entry name" value="AA_TRNA_LIGASE_II"/>
    <property type="match status" value="1"/>
</dbReference>
<feature type="domain" description="Aminoacyl-transfer RNA synthetases class-II family profile" evidence="4">
    <location>
        <begin position="125"/>
        <end position="402"/>
    </location>
</feature>
<evidence type="ECO:0000256" key="3">
    <source>
        <dbReference type="ARBA" id="ARBA00022840"/>
    </source>
</evidence>
<dbReference type="AlphaFoldDB" id="A0A445MVH3"/>
<dbReference type="InterPro" id="IPR004364">
    <property type="entry name" value="Aa-tRNA-synt_II"/>
</dbReference>
<dbReference type="InterPro" id="IPR006195">
    <property type="entry name" value="aa-tRNA-synth_II"/>
</dbReference>
<evidence type="ECO:0000313" key="5">
    <source>
        <dbReference type="EMBL" id="SPD73476.1"/>
    </source>
</evidence>
<dbReference type="GO" id="GO:0006418">
    <property type="term" value="P:tRNA aminoacylation for protein translation"/>
    <property type="evidence" value="ECO:0007669"/>
    <property type="project" value="InterPro"/>
</dbReference>
<proteinExistence type="predicted"/>
<reference evidence="5" key="1">
    <citation type="submission" date="2018-01" db="EMBL/GenBank/DDBJ databases">
        <authorList>
            <person name="Regsiter A."/>
            <person name="William W."/>
        </authorList>
    </citation>
    <scope>NUCLEOTIDE SEQUENCE</scope>
    <source>
        <strain evidence="5">TRIP AH-1</strain>
    </source>
</reference>
<keyword evidence="2" id="KW-0547">Nucleotide-binding</keyword>
<name>A0A445MVH3_9BACT</name>
<sequence>MKDDTMSIIGQSLFNFQAALMQEGSSFAEYLDKYYFSKWMGDTLYAAMSLRTTFVNAMHQFLAEEGLFNLERIQLSPVTDPLAHDVEHVPNIHYKGQVYVMTHSMIYSKFLACHNPRIKGIFVDSPNLRLEIESPDRRQRGKYLIDFSQMDIEVRRNRGIDIETYLKEPKKVREILTEDMEKGLDMFERLIIHSMSRIVEKNEGDLKTLGVAIEVPKQPFPRFKCDISRKKYGPGFEVKLGEETEAPFFWITGLLRENYDLVYPYLKPEGKVMRSEINSEMIYNYDICAKSIIRDTGKQTTGLEILSGAVREWIYEAIVERLVDNGIIPVRPVIFEGNIKNIDEFGGYGPFLLMAARKDKDGNQTFPETFGGGIGVERTLYALCRGPVLDKIDDITFFGKNPDSHQIYMF</sequence>
<dbReference type="Gene3D" id="3.30.930.10">
    <property type="entry name" value="Bira Bifunctional Protein, Domain 2"/>
    <property type="match status" value="1"/>
</dbReference>